<sequence length="353" mass="38753">MNHHEPQDKSMVELAAEALLDDEQILSDEANDVPPYLMAYEDKMPLYILSPSSAVADPSQFEVATARLQDFGFDVSLDPEAKGSFSRFAAIDTARAAAFSRAALSDAQVVLASRGGYGISRILHLIDWDLLAKHPKRYVGYSDFTAFNLALLAKTGLVSYTGPAAIPDFGGQAVDELTAESFVETMRDELEILCFEAAGSDMVDVRGVLWGGNLAMICSLIGTPYFPEIEEGILFIEDVSEHPYRIERMLCQLWQAGILAKQKAIILGQFSDYQLAAHDNGYDMDTVIQWLREVVGVPLVMGLPYGHGEVRVTLPIGQEVGLATQNDIAYLLLAEHHHAHDAKHDASLHSEDL</sequence>
<dbReference type="Gene3D" id="3.50.30.60">
    <property type="entry name" value="LD-carboxypeptidase A C-terminal domain-like"/>
    <property type="match status" value="1"/>
</dbReference>
<dbReference type="Gene3D" id="3.40.50.10740">
    <property type="entry name" value="Class I glutamine amidotransferase-like"/>
    <property type="match status" value="1"/>
</dbReference>
<keyword evidence="3" id="KW-0645">Protease</keyword>
<dbReference type="OrthoDB" id="9807329at2"/>
<dbReference type="GO" id="GO:0004180">
    <property type="term" value="F:carboxypeptidase activity"/>
    <property type="evidence" value="ECO:0007669"/>
    <property type="project" value="UniProtKB-KW"/>
</dbReference>
<proteinExistence type="inferred from homology"/>
<protein>
    <submittedName>
        <fullName evidence="8">Peptidase S66</fullName>
    </submittedName>
</protein>
<dbReference type="InterPro" id="IPR027461">
    <property type="entry name" value="Carboxypeptidase_A_C_sf"/>
</dbReference>
<dbReference type="PANTHER" id="PTHR30237:SF2">
    <property type="entry name" value="MUREIN TETRAPEPTIDE CARBOXYPEPTIDASE"/>
    <property type="match status" value="1"/>
</dbReference>
<dbReference type="eggNOG" id="COG1619">
    <property type="taxonomic scope" value="Bacteria"/>
</dbReference>
<comment type="caution">
    <text evidence="8">The sequence shown here is derived from an EMBL/GenBank/DDBJ whole genome shotgun (WGS) entry which is preliminary data.</text>
</comment>
<dbReference type="Pfam" id="PF02016">
    <property type="entry name" value="Peptidase_S66"/>
    <property type="match status" value="1"/>
</dbReference>
<dbReference type="SUPFAM" id="SSF141986">
    <property type="entry name" value="LD-carboxypeptidase A C-terminal domain-like"/>
    <property type="match status" value="1"/>
</dbReference>
<gene>
    <name evidence="8" type="ORF">HMPREF2130_08840</name>
</gene>
<dbReference type="PANTHER" id="PTHR30237">
    <property type="entry name" value="MURAMOYLTETRAPEPTIDE CARBOXYPEPTIDASE"/>
    <property type="match status" value="1"/>
</dbReference>
<name>A0A096B7Z9_9BURK</name>
<keyword evidence="2" id="KW-0121">Carboxypeptidase</keyword>
<dbReference type="InterPro" id="IPR003507">
    <property type="entry name" value="S66_fam"/>
</dbReference>
<dbReference type="InterPro" id="IPR040921">
    <property type="entry name" value="Peptidase_S66C"/>
</dbReference>
<feature type="domain" description="LD-carboxypeptidase C-terminal" evidence="7">
    <location>
        <begin position="206"/>
        <end position="321"/>
    </location>
</feature>
<evidence type="ECO:0000313" key="8">
    <source>
        <dbReference type="EMBL" id="KGF29314.1"/>
    </source>
</evidence>
<accession>A0A096B7Z9</accession>
<dbReference type="RefSeq" id="WP_052043660.1">
    <property type="nucleotide sequence ID" value="NZ_JRNI01000042.1"/>
</dbReference>
<dbReference type="InterPro" id="IPR040449">
    <property type="entry name" value="Peptidase_S66_N"/>
</dbReference>
<dbReference type="SUPFAM" id="SSF52317">
    <property type="entry name" value="Class I glutamine amidotransferase-like"/>
    <property type="match status" value="1"/>
</dbReference>
<evidence type="ECO:0000259" key="6">
    <source>
        <dbReference type="Pfam" id="PF02016"/>
    </source>
</evidence>
<dbReference type="CDD" id="cd07025">
    <property type="entry name" value="Peptidase_S66"/>
    <property type="match status" value="1"/>
</dbReference>
<dbReference type="GO" id="GO:0008236">
    <property type="term" value="F:serine-type peptidase activity"/>
    <property type="evidence" value="ECO:0007669"/>
    <property type="project" value="UniProtKB-KW"/>
</dbReference>
<comment type="similarity">
    <text evidence="1">Belongs to the peptidase S66 family.</text>
</comment>
<evidence type="ECO:0000256" key="5">
    <source>
        <dbReference type="ARBA" id="ARBA00022825"/>
    </source>
</evidence>
<feature type="domain" description="LD-carboxypeptidase N-terminal" evidence="6">
    <location>
        <begin position="48"/>
        <end position="162"/>
    </location>
</feature>
<dbReference type="AlphaFoldDB" id="A0A096B7Z9"/>
<keyword evidence="4" id="KW-0378">Hydrolase</keyword>
<dbReference type="EMBL" id="JRNI01000042">
    <property type="protein sequence ID" value="KGF29314.1"/>
    <property type="molecule type" value="Genomic_DNA"/>
</dbReference>
<evidence type="ECO:0000259" key="7">
    <source>
        <dbReference type="Pfam" id="PF17676"/>
    </source>
</evidence>
<keyword evidence="9" id="KW-1185">Reference proteome</keyword>
<reference evidence="8 9" key="1">
    <citation type="submission" date="2014-07" db="EMBL/GenBank/DDBJ databases">
        <authorList>
            <person name="McCorrison J."/>
            <person name="Sanka R."/>
            <person name="Torralba M."/>
            <person name="Gillis M."/>
            <person name="Haft D.H."/>
            <person name="Methe B."/>
            <person name="Sutton G."/>
            <person name="Nelson K.E."/>
        </authorList>
    </citation>
    <scope>NUCLEOTIDE SEQUENCE [LARGE SCALE GENOMIC DNA]</scope>
    <source>
        <strain evidence="8 9">DNF00040</strain>
    </source>
</reference>
<evidence type="ECO:0000256" key="2">
    <source>
        <dbReference type="ARBA" id="ARBA00022645"/>
    </source>
</evidence>
<dbReference type="Pfam" id="PF17676">
    <property type="entry name" value="Peptidase_S66C"/>
    <property type="match status" value="1"/>
</dbReference>
<dbReference type="InterPro" id="IPR027478">
    <property type="entry name" value="LdcA_N"/>
</dbReference>
<evidence type="ECO:0000256" key="1">
    <source>
        <dbReference type="ARBA" id="ARBA00010233"/>
    </source>
</evidence>
<dbReference type="InterPro" id="IPR029062">
    <property type="entry name" value="Class_I_gatase-like"/>
</dbReference>
<evidence type="ECO:0000256" key="4">
    <source>
        <dbReference type="ARBA" id="ARBA00022801"/>
    </source>
</evidence>
<keyword evidence="5" id="KW-0720">Serine protease</keyword>
<evidence type="ECO:0000256" key="3">
    <source>
        <dbReference type="ARBA" id="ARBA00022670"/>
    </source>
</evidence>
<dbReference type="Proteomes" id="UP000029629">
    <property type="component" value="Unassembled WGS sequence"/>
</dbReference>
<organism evidence="8 9">
    <name type="scientific">Oligella urethralis DNF00040</name>
    <dbReference type="NCBI Taxonomy" id="1401065"/>
    <lineage>
        <taxon>Bacteria</taxon>
        <taxon>Pseudomonadati</taxon>
        <taxon>Pseudomonadota</taxon>
        <taxon>Betaproteobacteria</taxon>
        <taxon>Burkholderiales</taxon>
        <taxon>Alcaligenaceae</taxon>
        <taxon>Oligella</taxon>
    </lineage>
</organism>
<dbReference type="GO" id="GO:0006508">
    <property type="term" value="P:proteolysis"/>
    <property type="evidence" value="ECO:0007669"/>
    <property type="project" value="UniProtKB-KW"/>
</dbReference>
<evidence type="ECO:0000313" key="9">
    <source>
        <dbReference type="Proteomes" id="UP000029629"/>
    </source>
</evidence>